<reference evidence="7" key="5">
    <citation type="submission" date="2019-02" db="EMBL/GenBank/DDBJ databases">
        <title>FDA dAtabase for Regulatory Grade micrObial Sequences (FDA-ARGOS): Supporting development and validation of Infectious Disease Dx tests.</title>
        <authorList>
            <person name="Duncan R."/>
            <person name="Fisher C."/>
            <person name="Tallon L."/>
            <person name="Sadzewicz L."/>
            <person name="Sengamalay N."/>
            <person name="Ott S."/>
            <person name="Godinez A."/>
            <person name="Nagaraj S."/>
            <person name="Vavikolanu K."/>
            <person name="Nadendla S."/>
            <person name="Aluvathingal J."/>
            <person name="Sichtig H."/>
        </authorList>
    </citation>
    <scope>NUCLEOTIDE SEQUENCE [LARGE SCALE GENOMIC DNA]</scope>
    <source>
        <strain evidence="7">FDAARGOS_361</strain>
    </source>
</reference>
<name>A0A3Q8IQF9_LEIDO</name>
<dbReference type="VEuPathDB" id="TriTrypDB:LdCL_280013800"/>
<dbReference type="Proteomes" id="UP000008980">
    <property type="component" value="Chromosome 28"/>
</dbReference>
<evidence type="ECO:0000256" key="1">
    <source>
        <dbReference type="SAM" id="MobiDB-lite"/>
    </source>
</evidence>
<dbReference type="EMBL" id="CP029527">
    <property type="protein sequence ID" value="AYU80242.1"/>
    <property type="molecule type" value="Genomic_DNA"/>
</dbReference>
<evidence type="ECO:0000313" key="2">
    <source>
        <dbReference type="EMBL" id="AYU80242.1"/>
    </source>
</evidence>
<dbReference type="GeneID" id="13386927"/>
<evidence type="ECO:0000313" key="5">
    <source>
        <dbReference type="Proteomes" id="UP000008980"/>
    </source>
</evidence>
<accession>E9BKD0</accession>
<evidence type="ECO:0000313" key="7">
    <source>
        <dbReference type="Proteomes" id="UP000318447"/>
    </source>
</evidence>
<dbReference type="OrthoDB" id="273320at2759"/>
<evidence type="ECO:0000313" key="4">
    <source>
        <dbReference type="EMBL" id="TPP54234.1"/>
    </source>
</evidence>
<feature type="region of interest" description="Disordered" evidence="1">
    <location>
        <begin position="54"/>
        <end position="88"/>
    </location>
</feature>
<sequence>MNELEYFVVSTHGNRCDIMRYMQQLRDLDEWIEYHLSHLRAIAAERVAYQKAQARKKQSGNCGGTRGRGGRDRGRGRASAAAESTLHAHHVHDVDASPQGEVGGNNGNADTVAGAYAAGLQRQFAWHETCVQRRCHEREAVAAELAERCSEVRLSMASRLANFAAVADVPVTELSG</sequence>
<organism evidence="2 6">
    <name type="scientific">Leishmania donovani</name>
    <dbReference type="NCBI Taxonomy" id="5661"/>
    <lineage>
        <taxon>Eukaryota</taxon>
        <taxon>Discoba</taxon>
        <taxon>Euglenozoa</taxon>
        <taxon>Kinetoplastea</taxon>
        <taxon>Metakinetoplastina</taxon>
        <taxon>Trypanosomatida</taxon>
        <taxon>Trypanosomatidae</taxon>
        <taxon>Leishmaniinae</taxon>
        <taxon>Leishmania</taxon>
    </lineage>
</organism>
<evidence type="ECO:0000313" key="3">
    <source>
        <dbReference type="EMBL" id="CBZ35497.1"/>
    </source>
</evidence>
<dbReference type="Proteomes" id="UP000318447">
    <property type="component" value="Unassembled WGS sequence"/>
</dbReference>
<gene>
    <name evidence="4" type="ORF">CGC21_21965</name>
    <name evidence="3" type="ORF">LDBPK_280920</name>
    <name evidence="2" type="ORF">LdCL_280013800</name>
</gene>
<protein>
    <submittedName>
        <fullName evidence="2">Uncharacterized protein</fullName>
    </submittedName>
</protein>
<evidence type="ECO:0000313" key="6">
    <source>
        <dbReference type="Proteomes" id="UP000274082"/>
    </source>
</evidence>
<dbReference type="KEGG" id="ldo:LDBPK_280920"/>
<dbReference type="Proteomes" id="UP000274082">
    <property type="component" value="Chromosome 28"/>
</dbReference>
<dbReference type="EMBL" id="FR799615">
    <property type="protein sequence ID" value="CBZ35497.1"/>
    <property type="molecule type" value="Genomic_DNA"/>
</dbReference>
<dbReference type="RefSeq" id="XP_003862191.1">
    <property type="nucleotide sequence ID" value="XM_003862143.1"/>
</dbReference>
<dbReference type="VEuPathDB" id="TriTrypDB:LdBPK_280920.1"/>
<reference evidence="5" key="3">
    <citation type="submission" date="2011-02" db="EMBL/GenBank/DDBJ databases">
        <title>Whole genome sequencing of Leishmania donovani clinical lines reveals dynamic variation related to drug resistance.</title>
        <authorList>
            <person name="Downing T."/>
            <person name="Imamura H."/>
            <person name="Sanders M."/>
            <person name="Decuypere S."/>
            <person name="Hertz-Fowler C."/>
            <person name="Clark T.G."/>
            <person name="Rijal S."/>
            <person name="Sundar S."/>
            <person name="Quail M.A."/>
            <person name="De Doncker S."/>
            <person name="Maes I."/>
            <person name="Vanaerschot M."/>
            <person name="Stark O."/>
            <person name="Schonian G."/>
            <person name="Dujardin J.C."/>
            <person name="Berriman M."/>
        </authorList>
    </citation>
    <scope>NUCLEOTIDE SEQUENCE [LARGE SCALE GENOMIC DNA]</scope>
    <source>
        <strain evidence="5">BPK282A1</strain>
    </source>
</reference>
<reference evidence="3 5" key="1">
    <citation type="journal article" date="2011" name="Genome Res.">
        <title>Whole genome sequencing of multiple Leishmania donovani clinical isolates provides insights into population structure and mechanisms of drug resistance.</title>
        <authorList>
            <person name="Downing T."/>
            <person name="Imamura H."/>
            <person name="Decuypere S."/>
            <person name="Clark T.G."/>
            <person name="Coombs G.H."/>
            <person name="Cotton J.A."/>
            <person name="Hilley J.D."/>
            <person name="de Doncker S."/>
            <person name="Maes I."/>
            <person name="Mottram J.C."/>
            <person name="Quail M.A."/>
            <person name="Rijal S."/>
            <person name="Sanders M."/>
            <person name="Schonian G."/>
            <person name="Stark O."/>
            <person name="Sundar S."/>
            <person name="Vanaerschot M."/>
            <person name="Hertz-Fowler C."/>
            <person name="Dujardin J.C."/>
            <person name="Berriman M."/>
        </authorList>
    </citation>
    <scope>NUCLEOTIDE SEQUENCE [LARGE SCALE GENOMIC DNA]</scope>
    <source>
        <strain evidence="3 5">BPK282A1</strain>
    </source>
</reference>
<accession>A0A3Q8IQF9</accession>
<reference evidence="4" key="6">
    <citation type="submission" date="2019-02" db="EMBL/GenBank/DDBJ databases">
        <title>FDA dAtabase for Regulatory Grade micrObial Sequences (FDA-ARGOS): Supporting development and validation of Infectious Disease Dx tests.</title>
        <authorList>
            <person name="Duncan R."/>
            <person name="Fisher C."/>
            <person name="Tallon L.J."/>
            <person name="Sadzewicz L."/>
            <person name="Sengamalay N."/>
            <person name="Ott S."/>
            <person name="Godinez A."/>
            <person name="Nagaraj S."/>
            <person name="Nadendla S."/>
            <person name="Sichtig H."/>
        </authorList>
    </citation>
    <scope>NUCLEOTIDE SEQUENCE</scope>
    <source>
        <strain evidence="4">FDAARGOS_361</strain>
    </source>
</reference>
<keyword evidence="6" id="KW-1185">Reference proteome</keyword>
<dbReference type="AlphaFoldDB" id="A0A3Q8IQF9"/>
<dbReference type="OMA" id="YFVASTH"/>
<proteinExistence type="predicted"/>
<dbReference type="VEuPathDB" id="TriTrypDB:LDHU3_28.1100"/>
<dbReference type="EMBL" id="RHLC01000012">
    <property type="protein sequence ID" value="TPP54234.1"/>
    <property type="molecule type" value="Genomic_DNA"/>
</dbReference>
<reference evidence="3" key="2">
    <citation type="submission" date="2011-01" db="EMBL/GenBank/DDBJ databases">
        <authorList>
            <person name="Zhao B.P."/>
            <person name="Ren Z.A."/>
            <person name="Li C.D."/>
        </authorList>
    </citation>
    <scope>NUCLEOTIDE SEQUENCE</scope>
    <source>
        <strain evidence="3">BPK282A1</strain>
    </source>
</reference>
<reference evidence="2 6" key="4">
    <citation type="journal article" date="2018" name="Sci. Rep.">
        <title>A complete Leishmania donovani reference genome identifies novel genetic variations associated with virulence.</title>
        <authorList>
            <person name="Lypaczewski P."/>
            <person name="Hoshizaki J."/>
            <person name="Zhang W.-W."/>
            <person name="McCall L.-I."/>
            <person name="Torcivia-Rodriguez J."/>
            <person name="Simonyan V."/>
            <person name="Kaur A."/>
            <person name="Dewar K."/>
            <person name="Matlashewski G."/>
        </authorList>
    </citation>
    <scope>NUCLEOTIDE SEQUENCE [LARGE SCALE GENOMIC DNA]</scope>
    <source>
        <strain evidence="2 6">LdCL</strain>
    </source>
</reference>